<dbReference type="PANTHER" id="PTHR34216:SF11">
    <property type="entry name" value="CHITOOLIGOSACCHARIDE DEACETYLASE"/>
    <property type="match status" value="1"/>
</dbReference>
<dbReference type="EMBL" id="JBHMBH010000002">
    <property type="protein sequence ID" value="MFB9712586.1"/>
    <property type="molecule type" value="Genomic_DNA"/>
</dbReference>
<proteinExistence type="predicted"/>
<dbReference type="InterPro" id="IPR002509">
    <property type="entry name" value="NODB_dom"/>
</dbReference>
<dbReference type="InterPro" id="IPR011330">
    <property type="entry name" value="Glyco_hydro/deAcase_b/a-brl"/>
</dbReference>
<dbReference type="Gene3D" id="3.20.20.370">
    <property type="entry name" value="Glycoside hydrolase/deacetylase"/>
    <property type="match status" value="1"/>
</dbReference>
<sequence>MSSEGKDRLSGPVRTSRKRVGLWAVSWVSVLLLLTGTAPLLNGSRAPVDGAGNGSPTPSAPLSSVSLTFDAGRASQMEAARILKDHGLRGTFFIDSGFVGAPGYMTMDNLHSLAADQNEIGGHTVTLADVTSVEPDEASRQICDDRVNLTDWGFKVTSFAYPFAASSAPAEGIVAGCGYNSARGLGEIHTPLDCAGCAAAESVRPADLFRTRAASEVGSAWTLANLEATVEQAEKAGGWLQLTFYDIDNSGSPRSVSPALFEQFATWLAATTGTGTMAVRTVHDVIGGVAQPVVNGPVPAPAAPGKNAIRNPGLETIGKYGLPQCWQVSSYGKNAAVLSTLTPGHSGEVARRLDMTEYASGDAKLLPVLDLGACAPSVSAGHSYSLRAWYQSTAKTQFEVYYRNKLGTWTYWTASPWFAANTSYEQAIWQTPPVPTGAEAVSFGLNLFSDGQLATDDYEMYDTIGAPSP</sequence>
<dbReference type="Proteomes" id="UP001589536">
    <property type="component" value="Unassembled WGS sequence"/>
</dbReference>
<evidence type="ECO:0000313" key="4">
    <source>
        <dbReference type="EMBL" id="MFB9712586.1"/>
    </source>
</evidence>
<dbReference type="Gene3D" id="2.60.120.260">
    <property type="entry name" value="Galactose-binding domain-like"/>
    <property type="match status" value="1"/>
</dbReference>
<dbReference type="PANTHER" id="PTHR34216">
    <property type="match status" value="1"/>
</dbReference>
<evidence type="ECO:0000313" key="5">
    <source>
        <dbReference type="Proteomes" id="UP001589536"/>
    </source>
</evidence>
<comment type="caution">
    <text evidence="4">The sequence shown here is derived from an EMBL/GenBank/DDBJ whole genome shotgun (WGS) entry which is preliminary data.</text>
</comment>
<name>A0ABV5UJL9_9MICC</name>
<evidence type="ECO:0000259" key="3">
    <source>
        <dbReference type="Pfam" id="PF01522"/>
    </source>
</evidence>
<feature type="transmembrane region" description="Helical" evidence="2">
    <location>
        <begin position="20"/>
        <end position="41"/>
    </location>
</feature>
<gene>
    <name evidence="4" type="ORF">ACFFPI_00235</name>
</gene>
<keyword evidence="1" id="KW-0732">Signal</keyword>
<evidence type="ECO:0000256" key="1">
    <source>
        <dbReference type="ARBA" id="ARBA00022729"/>
    </source>
</evidence>
<evidence type="ECO:0000256" key="2">
    <source>
        <dbReference type="SAM" id="Phobius"/>
    </source>
</evidence>
<dbReference type="Pfam" id="PF01522">
    <property type="entry name" value="Polysacc_deac_1"/>
    <property type="match status" value="1"/>
</dbReference>
<protein>
    <submittedName>
        <fullName evidence="4">Polysaccharide deacetylase family protein</fullName>
        <ecNumber evidence="4">3.-.-.-</ecNumber>
    </submittedName>
</protein>
<dbReference type="GO" id="GO:0016787">
    <property type="term" value="F:hydrolase activity"/>
    <property type="evidence" value="ECO:0007669"/>
    <property type="project" value="UniProtKB-KW"/>
</dbReference>
<keyword evidence="2" id="KW-0472">Membrane</keyword>
<dbReference type="CDD" id="cd10967">
    <property type="entry name" value="CE4_GLA_like_6s"/>
    <property type="match status" value="1"/>
</dbReference>
<keyword evidence="4" id="KW-0378">Hydrolase</keyword>
<keyword evidence="2" id="KW-1133">Transmembrane helix</keyword>
<dbReference type="InterPro" id="IPR051398">
    <property type="entry name" value="Polysacch_Deacetylase"/>
</dbReference>
<dbReference type="RefSeq" id="WP_345048005.1">
    <property type="nucleotide sequence ID" value="NZ_BAABED010000001.1"/>
</dbReference>
<organism evidence="4 5">
    <name type="scientific">Arthrobacter methylotrophus</name>
    <dbReference type="NCBI Taxonomy" id="121291"/>
    <lineage>
        <taxon>Bacteria</taxon>
        <taxon>Bacillati</taxon>
        <taxon>Actinomycetota</taxon>
        <taxon>Actinomycetes</taxon>
        <taxon>Micrococcales</taxon>
        <taxon>Micrococcaceae</taxon>
        <taxon>Arthrobacter</taxon>
    </lineage>
</organism>
<keyword evidence="5" id="KW-1185">Reference proteome</keyword>
<keyword evidence="2" id="KW-0812">Transmembrane</keyword>
<dbReference type="SUPFAM" id="SSF88713">
    <property type="entry name" value="Glycoside hydrolase/deacetylase"/>
    <property type="match status" value="1"/>
</dbReference>
<dbReference type="EC" id="3.-.-.-" evidence="4"/>
<feature type="domain" description="NodB homology" evidence="3">
    <location>
        <begin position="63"/>
        <end position="180"/>
    </location>
</feature>
<reference evidence="4 5" key="1">
    <citation type="submission" date="2024-09" db="EMBL/GenBank/DDBJ databases">
        <authorList>
            <person name="Sun Q."/>
            <person name="Mori K."/>
        </authorList>
    </citation>
    <scope>NUCLEOTIDE SEQUENCE [LARGE SCALE GENOMIC DNA]</scope>
    <source>
        <strain evidence="4 5">JCM 13519</strain>
    </source>
</reference>
<accession>A0ABV5UJL9</accession>